<name>A0A518JVE0_9BACT</name>
<evidence type="ECO:0000313" key="2">
    <source>
        <dbReference type="Proteomes" id="UP000315082"/>
    </source>
</evidence>
<dbReference type="Proteomes" id="UP000315082">
    <property type="component" value="Chromosome"/>
</dbReference>
<accession>A0A518JVE0</accession>
<keyword evidence="2" id="KW-1185">Reference proteome</keyword>
<dbReference type="KEGG" id="rcf:Poly24_32210"/>
<evidence type="ECO:0000313" key="1">
    <source>
        <dbReference type="EMBL" id="QDV69505.1"/>
    </source>
</evidence>
<protein>
    <submittedName>
        <fullName evidence="1">Uncharacterized protein</fullName>
    </submittedName>
</protein>
<proteinExistence type="predicted"/>
<gene>
    <name evidence="1" type="ORF">Poly24_32210</name>
</gene>
<organism evidence="1 2">
    <name type="scientific">Rosistilla carotiformis</name>
    <dbReference type="NCBI Taxonomy" id="2528017"/>
    <lineage>
        <taxon>Bacteria</taxon>
        <taxon>Pseudomonadati</taxon>
        <taxon>Planctomycetota</taxon>
        <taxon>Planctomycetia</taxon>
        <taxon>Pirellulales</taxon>
        <taxon>Pirellulaceae</taxon>
        <taxon>Rosistilla</taxon>
    </lineage>
</organism>
<sequence>MRRNKKPVRRWLSLPLRLAEDIRYQRNVDVMKQHPRSVRDRGNVGQSLQKMPKLPLASKMPCVTIYEPQKIHHLR</sequence>
<dbReference type="EMBL" id="CP036348">
    <property type="protein sequence ID" value="QDV69505.1"/>
    <property type="molecule type" value="Genomic_DNA"/>
</dbReference>
<reference evidence="1 2" key="1">
    <citation type="submission" date="2019-02" db="EMBL/GenBank/DDBJ databases">
        <title>Deep-cultivation of Planctomycetes and their phenomic and genomic characterization uncovers novel biology.</title>
        <authorList>
            <person name="Wiegand S."/>
            <person name="Jogler M."/>
            <person name="Boedeker C."/>
            <person name="Pinto D."/>
            <person name="Vollmers J."/>
            <person name="Rivas-Marin E."/>
            <person name="Kohn T."/>
            <person name="Peeters S.H."/>
            <person name="Heuer A."/>
            <person name="Rast P."/>
            <person name="Oberbeckmann S."/>
            <person name="Bunk B."/>
            <person name="Jeske O."/>
            <person name="Meyerdierks A."/>
            <person name="Storesund J.E."/>
            <person name="Kallscheuer N."/>
            <person name="Luecker S."/>
            <person name="Lage O.M."/>
            <person name="Pohl T."/>
            <person name="Merkel B.J."/>
            <person name="Hornburger P."/>
            <person name="Mueller R.-W."/>
            <person name="Bruemmer F."/>
            <person name="Labrenz M."/>
            <person name="Spormann A.M."/>
            <person name="Op den Camp H."/>
            <person name="Overmann J."/>
            <person name="Amann R."/>
            <person name="Jetten M.S.M."/>
            <person name="Mascher T."/>
            <person name="Medema M.H."/>
            <person name="Devos D.P."/>
            <person name="Kaster A.-K."/>
            <person name="Ovreas L."/>
            <person name="Rohde M."/>
            <person name="Galperin M.Y."/>
            <person name="Jogler C."/>
        </authorList>
    </citation>
    <scope>NUCLEOTIDE SEQUENCE [LARGE SCALE GENOMIC DNA]</scope>
    <source>
        <strain evidence="1 2">Poly24</strain>
    </source>
</reference>
<dbReference type="AlphaFoldDB" id="A0A518JVE0"/>